<organism evidence="3 4">
    <name type="scientific">Streptomyces katrae</name>
    <dbReference type="NCBI Taxonomy" id="68223"/>
    <lineage>
        <taxon>Bacteria</taxon>
        <taxon>Bacillati</taxon>
        <taxon>Actinomycetota</taxon>
        <taxon>Actinomycetes</taxon>
        <taxon>Kitasatosporales</taxon>
        <taxon>Streptomycetaceae</taxon>
        <taxon>Streptomyces</taxon>
    </lineage>
</organism>
<dbReference type="Proteomes" id="UP001223390">
    <property type="component" value="Unassembled WGS sequence"/>
</dbReference>
<evidence type="ECO:0000259" key="2">
    <source>
        <dbReference type="Pfam" id="PF03771"/>
    </source>
</evidence>
<sequence>MPYAPADAHVSFTLHPDHHPGVLATTSGPTSDAARSHLHDLGFRSTGPDTMVLARIDREEPYYADRAANELARYGFTVDVAPALQEEIDTEWTWADYPMPWCTPEEVRQVSADAQRIHDDIATGRLNIHMYANDGHNTVAVGTYASGVRIHVHLHGENHLRQVAMTYEDETKAVAEFQRLYTVAVHPGPAPLTDLEQSVRRALRSETAPPTRLQLTEAPPAAPTVAGPGEHEQFLNTLFESRQQWAKHRTWSDETTIAVHECLTVRVEFDHEARHRTDVAWTIAEYDGPVGERLWRATITAGTPVPLVHAIIEHLDTPIPADASEPHTPLKEAGWAAASHPARTTWQAPDRSAAFEHLPHATDDRWTVFGGDDTNRPAWSIRFSAGVPQDLLVQLTAAVAEAASPPPSVSRQSPPVPLLPAPPAQPRARHR</sequence>
<feature type="region of interest" description="Disordered" evidence="1">
    <location>
        <begin position="401"/>
        <end position="431"/>
    </location>
</feature>
<dbReference type="RefSeq" id="WP_285340302.1">
    <property type="nucleotide sequence ID" value="NZ_JASITI010000001.1"/>
</dbReference>
<dbReference type="EMBL" id="JASITI010000001">
    <property type="protein sequence ID" value="MDK9494424.1"/>
    <property type="molecule type" value="Genomic_DNA"/>
</dbReference>
<protein>
    <submittedName>
        <fullName evidence="3">DUF317 domain-containing protein</fullName>
    </submittedName>
</protein>
<feature type="domain" description="DUF317" evidence="2">
    <location>
        <begin position="348"/>
        <end position="403"/>
    </location>
</feature>
<accession>A0ABT7GLH5</accession>
<evidence type="ECO:0000313" key="3">
    <source>
        <dbReference type="EMBL" id="MDK9494424.1"/>
    </source>
</evidence>
<reference evidence="3 4" key="1">
    <citation type="submission" date="2023-05" db="EMBL/GenBank/DDBJ databases">
        <title>Sequencing and Assembly of Streptomyces sp. NP73.</title>
        <authorList>
            <person name="Konwar A.N."/>
            <person name="Saikia K."/>
            <person name="Thakur D."/>
        </authorList>
    </citation>
    <scope>NUCLEOTIDE SEQUENCE [LARGE SCALE GENOMIC DNA]</scope>
    <source>
        <strain evidence="3 4">NP73</strain>
    </source>
</reference>
<comment type="caution">
    <text evidence="3">The sequence shown here is derived from an EMBL/GenBank/DDBJ whole genome shotgun (WGS) entry which is preliminary data.</text>
</comment>
<feature type="compositionally biased region" description="Pro residues" evidence="1">
    <location>
        <begin position="404"/>
        <end position="425"/>
    </location>
</feature>
<feature type="domain" description="DUF317" evidence="2">
    <location>
        <begin position="263"/>
        <end position="320"/>
    </location>
</feature>
<evidence type="ECO:0000313" key="4">
    <source>
        <dbReference type="Proteomes" id="UP001223390"/>
    </source>
</evidence>
<evidence type="ECO:0000256" key="1">
    <source>
        <dbReference type="SAM" id="MobiDB-lite"/>
    </source>
</evidence>
<name>A0ABT7GLH5_9ACTN</name>
<gene>
    <name evidence="3" type="ORF">QEZ40_000296</name>
</gene>
<dbReference type="Pfam" id="PF03771">
    <property type="entry name" value="SPDY"/>
    <property type="match status" value="2"/>
</dbReference>
<keyword evidence="4" id="KW-1185">Reference proteome</keyword>
<dbReference type="InterPro" id="IPR005523">
    <property type="entry name" value="DUF317_SPDY"/>
</dbReference>
<proteinExistence type="predicted"/>